<dbReference type="AlphaFoldDB" id="A0A158PF15"/>
<evidence type="ECO:0000259" key="3">
    <source>
        <dbReference type="Pfam" id="PF18701"/>
    </source>
</evidence>
<dbReference type="STRING" id="334426.A0A158PF15"/>
<dbReference type="Pfam" id="PF03564">
    <property type="entry name" value="DUF1759"/>
    <property type="match status" value="1"/>
</dbReference>
<feature type="compositionally biased region" description="Basic and acidic residues" evidence="2">
    <location>
        <begin position="259"/>
        <end position="273"/>
    </location>
</feature>
<protein>
    <submittedName>
        <fullName evidence="6">DUF5641 domain-containing protein</fullName>
    </submittedName>
</protein>
<keyword evidence="5" id="KW-1185">Reference proteome</keyword>
<dbReference type="OrthoDB" id="5870196at2759"/>
<proteinExistence type="predicted"/>
<dbReference type="Pfam" id="PF18701">
    <property type="entry name" value="DUF5641"/>
    <property type="match status" value="1"/>
</dbReference>
<evidence type="ECO:0000313" key="4">
    <source>
        <dbReference type="EMBL" id="VDM54318.1"/>
    </source>
</evidence>
<reference evidence="4 5" key="2">
    <citation type="submission" date="2018-11" db="EMBL/GenBank/DDBJ databases">
        <authorList>
            <consortium name="Pathogen Informatics"/>
        </authorList>
    </citation>
    <scope>NUCLEOTIDE SEQUENCE [LARGE SCALE GENOMIC DNA]</scope>
    <source>
        <strain evidence="4 5">Costa Rica</strain>
    </source>
</reference>
<feature type="region of interest" description="Disordered" evidence="2">
    <location>
        <begin position="201"/>
        <end position="231"/>
    </location>
</feature>
<dbReference type="WBParaSite" id="ACOC_0000273201-mRNA-1">
    <property type="protein sequence ID" value="ACOC_0000273201-mRNA-1"/>
    <property type="gene ID" value="ACOC_0000273201"/>
</dbReference>
<dbReference type="InterPro" id="IPR040676">
    <property type="entry name" value="DUF5641"/>
</dbReference>
<name>A0A158PF15_ANGCS</name>
<sequence length="333" mass="38913">MTYLLDALQGEARQCVIQYQVSQSTYPIVIQHLKEKYDNKQALVRDLLRRLRTTEAKTERLEDQEKLCETLHSIVVQLQQKGELIDTLLLQQLLLEKFTKEIQRHARQKRRQRAEEARTCELLKDVKDYIRVELELRDREQGTVVLIHDPALPRNVWKMARIIDLKQTETGAIQETQLKLPSGRIIRRPINLLIPLELEDNPAEKRSDTNGETESPTNKLHSAVGIQSQRYNFRPQSRDNNVFTICQRCCSPQVEEDQDPKKHSKENGKEERESLCHHYNLQSQNLTQRTPSVTAQPTLIEIENLHEVDKLADLLFNLLSGVYDWKRRSNTIV</sequence>
<feature type="coiled-coil region" evidence="1">
    <location>
        <begin position="30"/>
        <end position="64"/>
    </location>
</feature>
<reference evidence="6" key="1">
    <citation type="submission" date="2016-04" db="UniProtKB">
        <authorList>
            <consortium name="WormBaseParasite"/>
        </authorList>
    </citation>
    <scope>IDENTIFICATION</scope>
</reference>
<feature type="region of interest" description="Disordered" evidence="2">
    <location>
        <begin position="254"/>
        <end position="273"/>
    </location>
</feature>
<dbReference type="Proteomes" id="UP000267027">
    <property type="component" value="Unassembled WGS sequence"/>
</dbReference>
<feature type="domain" description="DUF5641" evidence="3">
    <location>
        <begin position="135"/>
        <end position="196"/>
    </location>
</feature>
<gene>
    <name evidence="4" type="ORF">ACOC_LOCUS2733</name>
</gene>
<evidence type="ECO:0000313" key="5">
    <source>
        <dbReference type="Proteomes" id="UP000267027"/>
    </source>
</evidence>
<feature type="compositionally biased region" description="Polar residues" evidence="2">
    <location>
        <begin position="210"/>
        <end position="231"/>
    </location>
</feature>
<dbReference type="InterPro" id="IPR005312">
    <property type="entry name" value="DUF1759"/>
</dbReference>
<organism evidence="6">
    <name type="scientific">Angiostrongylus costaricensis</name>
    <name type="common">Nematode worm</name>
    <dbReference type="NCBI Taxonomy" id="334426"/>
    <lineage>
        <taxon>Eukaryota</taxon>
        <taxon>Metazoa</taxon>
        <taxon>Ecdysozoa</taxon>
        <taxon>Nematoda</taxon>
        <taxon>Chromadorea</taxon>
        <taxon>Rhabditida</taxon>
        <taxon>Rhabditina</taxon>
        <taxon>Rhabditomorpha</taxon>
        <taxon>Strongyloidea</taxon>
        <taxon>Metastrongylidae</taxon>
        <taxon>Angiostrongylus</taxon>
    </lineage>
</organism>
<dbReference type="EMBL" id="UYYA01000605">
    <property type="protein sequence ID" value="VDM54318.1"/>
    <property type="molecule type" value="Genomic_DNA"/>
</dbReference>
<evidence type="ECO:0000313" key="6">
    <source>
        <dbReference type="WBParaSite" id="ACOC_0000273201-mRNA-1"/>
    </source>
</evidence>
<keyword evidence="1" id="KW-0175">Coiled coil</keyword>
<accession>A0A158PF15</accession>
<evidence type="ECO:0000256" key="2">
    <source>
        <dbReference type="SAM" id="MobiDB-lite"/>
    </source>
</evidence>
<evidence type="ECO:0000256" key="1">
    <source>
        <dbReference type="SAM" id="Coils"/>
    </source>
</evidence>